<evidence type="ECO:0000259" key="1">
    <source>
        <dbReference type="Pfam" id="PF12724"/>
    </source>
</evidence>
<name>A0A3E2XPY2_9FIRM</name>
<keyword evidence="3" id="KW-1185">Reference proteome</keyword>
<sequence length="109" mass="12483">MRTAIVYASVHHENTEKLVKRIAEECQMDLIDAVKQPDADLSSYDMIGFASRIYFSKFHQSILEFAEKNLPVDKKIFLICTYGGSANYKTIEQILDKRHASVVGNHVKY</sequence>
<dbReference type="GO" id="GO:0010181">
    <property type="term" value="F:FMN binding"/>
    <property type="evidence" value="ECO:0007669"/>
    <property type="project" value="TreeGrafter"/>
</dbReference>
<dbReference type="GO" id="GO:0006783">
    <property type="term" value="P:heme biosynthetic process"/>
    <property type="evidence" value="ECO:0007669"/>
    <property type="project" value="TreeGrafter"/>
</dbReference>
<protein>
    <submittedName>
        <fullName evidence="2">Flavodoxin</fullName>
    </submittedName>
</protein>
<dbReference type="PANTHER" id="PTHR38030">
    <property type="entry name" value="PROTOPORPHYRINOGEN IX DEHYDROGENASE [MENAQUINONE]"/>
    <property type="match status" value="1"/>
</dbReference>
<dbReference type="InterPro" id="IPR029039">
    <property type="entry name" value="Flavoprotein-like_sf"/>
</dbReference>
<dbReference type="AlphaFoldDB" id="A0A3E2XPY2"/>
<accession>A0A3E2XPY2</accession>
<dbReference type="OrthoDB" id="4564047at2"/>
<dbReference type="GO" id="GO:0070819">
    <property type="term" value="F:menaquinone-dependent protoporphyrinogen oxidase activity"/>
    <property type="evidence" value="ECO:0007669"/>
    <property type="project" value="TreeGrafter"/>
</dbReference>
<dbReference type="EMBL" id="QVFD01000002">
    <property type="protein sequence ID" value="RGC50579.1"/>
    <property type="molecule type" value="Genomic_DNA"/>
</dbReference>
<dbReference type="SUPFAM" id="SSF52218">
    <property type="entry name" value="Flavoproteins"/>
    <property type="match status" value="1"/>
</dbReference>
<feature type="domain" description="Flavodoxin" evidence="1">
    <location>
        <begin position="5"/>
        <end position="86"/>
    </location>
</feature>
<organism evidence="2 3">
    <name type="scientific">Coprococcus catus</name>
    <dbReference type="NCBI Taxonomy" id="116085"/>
    <lineage>
        <taxon>Bacteria</taxon>
        <taxon>Bacillati</taxon>
        <taxon>Bacillota</taxon>
        <taxon>Clostridia</taxon>
        <taxon>Lachnospirales</taxon>
        <taxon>Lachnospiraceae</taxon>
        <taxon>Coprococcus</taxon>
    </lineage>
</organism>
<dbReference type="InterPro" id="IPR052200">
    <property type="entry name" value="Protoporphyrinogen_IX_DH"/>
</dbReference>
<dbReference type="RefSeq" id="WP_117539069.1">
    <property type="nucleotide sequence ID" value="NZ_QVFD01000002.1"/>
</dbReference>
<dbReference type="PANTHER" id="PTHR38030:SF2">
    <property type="entry name" value="PROTOPORPHYRINOGEN IX DEHYDROGENASE [QUINONE]"/>
    <property type="match status" value="1"/>
</dbReference>
<dbReference type="Pfam" id="PF12724">
    <property type="entry name" value="Flavodoxin_5"/>
    <property type="match status" value="1"/>
</dbReference>
<dbReference type="Proteomes" id="UP000261231">
    <property type="component" value="Unassembled WGS sequence"/>
</dbReference>
<gene>
    <name evidence="2" type="ORF">DW747_04225</name>
</gene>
<dbReference type="Gene3D" id="3.40.50.360">
    <property type="match status" value="1"/>
</dbReference>
<dbReference type="InterPro" id="IPR026816">
    <property type="entry name" value="Flavodoxin_dom"/>
</dbReference>
<reference evidence="2 3" key="1">
    <citation type="submission" date="2018-08" db="EMBL/GenBank/DDBJ databases">
        <title>A genome reference for cultivated species of the human gut microbiota.</title>
        <authorList>
            <person name="Zou Y."/>
            <person name="Xue W."/>
            <person name="Luo G."/>
        </authorList>
    </citation>
    <scope>NUCLEOTIDE SEQUENCE [LARGE SCALE GENOMIC DNA]</scope>
    <source>
        <strain evidence="2 3">AM28-39</strain>
    </source>
</reference>
<evidence type="ECO:0000313" key="3">
    <source>
        <dbReference type="Proteomes" id="UP000261231"/>
    </source>
</evidence>
<comment type="caution">
    <text evidence="2">The sequence shown here is derived from an EMBL/GenBank/DDBJ whole genome shotgun (WGS) entry which is preliminary data.</text>
</comment>
<proteinExistence type="predicted"/>
<evidence type="ECO:0000313" key="2">
    <source>
        <dbReference type="EMBL" id="RGC50579.1"/>
    </source>
</evidence>